<reference evidence="2 3" key="1">
    <citation type="submission" date="2014-01" db="EMBL/GenBank/DDBJ databases">
        <title>Development of a Comparative Genomic Fingerprinting Assay for High Resolution Genotyping of Arcobacter butzleri.</title>
        <authorList>
            <person name="Webb A.L."/>
            <person name="Inglis G.D."/>
            <person name="Kruczkiewicz P."/>
            <person name="Selinger L.B."/>
            <person name="Taboada E.N."/>
        </authorList>
    </citation>
    <scope>NUCLEOTIDE SEQUENCE [LARGE SCALE GENOMIC DNA]</scope>
    <source>
        <strain evidence="2 3">L348</strain>
    </source>
</reference>
<dbReference type="RefSeq" id="WP_046996157.1">
    <property type="nucleotide sequence ID" value="NZ_JAIQ01000049.1"/>
</dbReference>
<sequence>MHNIKYISFDTYFISKKSILVIDGEVIEPNQQYEIFQDRDGRFYRNLIINTEFLKKRFQNFNLNQNIQTKTQIFIQRISTVNNSKFLLDILGKYLKNLKSEKIIVMVGNKNVSEDIFYERIIKPMIDPENYITITDNILKEKSITEILKGKTFIHVNHIPENQELRKKLKELFILVSINKYFFMENKKINTYAQIIVTLDKEEHFIKDFEHLSNIFYINPLDTILSDINEINDVSLIGNIEASLMNFAEELCMIGYHQNYNYDHNYFNSNSSGNKKFLSALEEVCEITNLESKTSLPILDPYSDDFEKYFPMGDYHTYITGQTRMGKSTLLTILFLRYIQNTNSNVILFDVHGDLAKKAKMLVKDNSRLLYISNTLDKSYTASINLFKIDDKSEKNISKIANVILSVIKQIKTDEVFSGAMEELLLRCIRVLLRKGSGSFYELYRFTNDKRNNDLVEYAKKCGDILDEEYFNDYFNDTNTKNAIRRRLSTLLYDEDFINMMSGDNKLINFEKEFNTPGKIIIIDIAKGNMDSYIYYIRFIVEYISVLALKRVDTPKEERVVTHLILDEFDNFISAKGNIKTILKEAGKYNLLLTIAHQIISDIKDSALRDTILSMTGAKVIFNNSNTTLDVLNKTLNTKLNDVENLDKGEFYLSVGNNDVVKMKNTDRFLDSREEISNEQWEEYKQYQLVHNYRPIKSKTISQPTDDELKAMIKQFKVDLISKNLSEVSSLYKLEISAPERFKEIKNDFEFRTPKDNEYKPRIRQQEISVIFSLAFELDYTFDNAKFIQMLKGENDMFNQSNYGTRTAEFTTDRKSKTEQYYYFQC</sequence>
<dbReference type="InterPro" id="IPR027417">
    <property type="entry name" value="P-loop_NTPase"/>
</dbReference>
<dbReference type="PANTHER" id="PTHR30121">
    <property type="entry name" value="UNCHARACTERIZED PROTEIN YJGR-RELATED"/>
    <property type="match status" value="1"/>
</dbReference>
<dbReference type="Gene3D" id="3.40.50.300">
    <property type="entry name" value="P-loop containing nucleotide triphosphate hydrolases"/>
    <property type="match status" value="2"/>
</dbReference>
<feature type="domain" description="Type IV secretion system coupling protein TraD DNA-binding" evidence="1">
    <location>
        <begin position="315"/>
        <end position="660"/>
    </location>
</feature>
<protein>
    <recommendedName>
        <fullName evidence="1">Type IV secretion system coupling protein TraD DNA-binding domain-containing protein</fullName>
    </recommendedName>
</protein>
<comment type="caution">
    <text evidence="2">The sequence shown here is derived from an EMBL/GenBank/DDBJ whole genome shotgun (WGS) entry which is preliminary data.</text>
</comment>
<dbReference type="EMBL" id="JAIQ01000049">
    <property type="protein sequence ID" value="KLE01935.1"/>
    <property type="molecule type" value="Genomic_DNA"/>
</dbReference>
<dbReference type="CDD" id="cd01127">
    <property type="entry name" value="TrwB_TraG_TraD_VirD4"/>
    <property type="match status" value="1"/>
</dbReference>
<evidence type="ECO:0000313" key="2">
    <source>
        <dbReference type="EMBL" id="KLE01935.1"/>
    </source>
</evidence>
<dbReference type="InterPro" id="IPR019476">
    <property type="entry name" value="T4SS_TraD_DNA-bd"/>
</dbReference>
<dbReference type="Pfam" id="PF10412">
    <property type="entry name" value="TrwB_AAD_bind"/>
    <property type="match status" value="1"/>
</dbReference>
<evidence type="ECO:0000313" key="3">
    <source>
        <dbReference type="Proteomes" id="UP000035514"/>
    </source>
</evidence>
<dbReference type="PATRIC" id="fig|1447256.3.peg.342"/>
<gene>
    <name evidence="2" type="ORF">AA20_01785</name>
</gene>
<dbReference type="SUPFAM" id="SSF52540">
    <property type="entry name" value="P-loop containing nucleoside triphosphate hydrolases"/>
    <property type="match status" value="1"/>
</dbReference>
<evidence type="ECO:0000259" key="1">
    <source>
        <dbReference type="Pfam" id="PF10412"/>
    </source>
</evidence>
<name>A0A0G9K807_9BACT</name>
<proteinExistence type="predicted"/>
<dbReference type="InterPro" id="IPR051162">
    <property type="entry name" value="T4SS_component"/>
</dbReference>
<dbReference type="AlphaFoldDB" id="A0A0G9K807"/>
<dbReference type="Proteomes" id="UP000035514">
    <property type="component" value="Unassembled WGS sequence"/>
</dbReference>
<dbReference type="PANTHER" id="PTHR30121:SF11">
    <property type="entry name" value="AAA+ ATPASE DOMAIN-CONTAINING PROTEIN"/>
    <property type="match status" value="1"/>
</dbReference>
<accession>A0A0G9K807</accession>
<organism evidence="2 3">
    <name type="scientific">Aliarcobacter butzleri L348</name>
    <dbReference type="NCBI Taxonomy" id="1447256"/>
    <lineage>
        <taxon>Bacteria</taxon>
        <taxon>Pseudomonadati</taxon>
        <taxon>Campylobacterota</taxon>
        <taxon>Epsilonproteobacteria</taxon>
        <taxon>Campylobacterales</taxon>
        <taxon>Arcobacteraceae</taxon>
        <taxon>Aliarcobacter</taxon>
    </lineage>
</organism>